<organism evidence="1 2">
    <name type="scientific">Caballeronia pedi</name>
    <dbReference type="NCBI Taxonomy" id="1777141"/>
    <lineage>
        <taxon>Bacteria</taxon>
        <taxon>Pseudomonadati</taxon>
        <taxon>Pseudomonadota</taxon>
        <taxon>Betaproteobacteria</taxon>
        <taxon>Burkholderiales</taxon>
        <taxon>Burkholderiaceae</taxon>
        <taxon>Caballeronia</taxon>
    </lineage>
</organism>
<gene>
    <name evidence="1" type="ORF">AWB80_03110</name>
</gene>
<evidence type="ECO:0000313" key="1">
    <source>
        <dbReference type="EMBL" id="SAK65835.1"/>
    </source>
</evidence>
<comment type="caution">
    <text evidence="1">The sequence shown here is derived from an EMBL/GenBank/DDBJ whole genome shotgun (WGS) entry which is preliminary data.</text>
</comment>
<accession>A0A158B6W3</accession>
<dbReference type="STRING" id="1777141.AWB80_03110"/>
<dbReference type="InterPro" id="IPR011101">
    <property type="entry name" value="DUF5131"/>
</dbReference>
<keyword evidence="2" id="KW-1185">Reference proteome</keyword>
<dbReference type="RefSeq" id="WP_061175579.1">
    <property type="nucleotide sequence ID" value="NZ_FCOE02000009.1"/>
</dbReference>
<proteinExistence type="predicted"/>
<name>A0A158B6W3_9BURK</name>
<protein>
    <submittedName>
        <fullName evidence="1">Phage Gp37Gp68 family protein</fullName>
    </submittedName>
</protein>
<dbReference type="Pfam" id="PF07505">
    <property type="entry name" value="DUF5131"/>
    <property type="match status" value="1"/>
</dbReference>
<reference evidence="1" key="1">
    <citation type="submission" date="2016-01" db="EMBL/GenBank/DDBJ databases">
        <authorList>
            <person name="Peeters C."/>
        </authorList>
    </citation>
    <scope>NUCLEOTIDE SEQUENCE [LARGE SCALE GENOMIC DNA]</scope>
    <source>
        <strain evidence="1">LMG 29323</strain>
    </source>
</reference>
<dbReference type="EMBL" id="FCOE02000009">
    <property type="protein sequence ID" value="SAK65835.1"/>
    <property type="molecule type" value="Genomic_DNA"/>
</dbReference>
<dbReference type="OrthoDB" id="9787478at2"/>
<dbReference type="AlphaFoldDB" id="A0A158B6W3"/>
<evidence type="ECO:0000313" key="2">
    <source>
        <dbReference type="Proteomes" id="UP000054911"/>
    </source>
</evidence>
<sequence>MSENSKIEWTDHTFNPWEGCQKVGPGCDHCYAETRNARFAGGTAINWGPGAPRRRTSGANWRKPLHWNAVHADFLYKHGRRQRVFCASLADVFDNAVDLLWRRDLFRLIAETPNLDWLLLTKRIGNVPTMLRHIGVDHLPRNVWLGATIVNQEEADRDIPKLVSIDARVRFLSMEPLLGPVQLDQFHPSREPALPPLLYGIDWVIVGGESGRDARPMHPVWARSLRDQCAAAGLPFLFKQWGEWRHMTVDEQRANPSAVARGNTSAWPDGTLGYGDFRSNGGYGKPLFLMGKKAAGRELDGATHDGFPA</sequence>
<dbReference type="Proteomes" id="UP000054911">
    <property type="component" value="Unassembled WGS sequence"/>
</dbReference>